<comment type="similarity">
    <text evidence="6">Belongs to the purine/pyrimidine phosphoribosyltransferase family. PyrE subfamily.</text>
</comment>
<dbReference type="Gene3D" id="3.40.50.2020">
    <property type="match status" value="1"/>
</dbReference>
<dbReference type="EC" id="2.4.2.10" evidence="2 6"/>
<dbReference type="GO" id="GO:0000287">
    <property type="term" value="F:magnesium ion binding"/>
    <property type="evidence" value="ECO:0007669"/>
    <property type="project" value="UniProtKB-UniRule"/>
</dbReference>
<feature type="binding site" evidence="6">
    <location>
        <position position="103"/>
    </location>
    <ligand>
        <name>5-phospho-alpha-D-ribose 1-diphosphate</name>
        <dbReference type="ChEBI" id="CHEBI:58017"/>
        <note>ligand shared between dimeric partners</note>
    </ligand>
</feature>
<keyword evidence="7" id="KW-0472">Membrane</keyword>
<comment type="catalytic activity">
    <reaction evidence="6">
        <text>orotidine 5'-phosphate + diphosphate = orotate + 5-phospho-alpha-D-ribose 1-diphosphate</text>
        <dbReference type="Rhea" id="RHEA:10380"/>
        <dbReference type="ChEBI" id="CHEBI:30839"/>
        <dbReference type="ChEBI" id="CHEBI:33019"/>
        <dbReference type="ChEBI" id="CHEBI:57538"/>
        <dbReference type="ChEBI" id="CHEBI:58017"/>
        <dbReference type="EC" id="2.4.2.10"/>
    </reaction>
</comment>
<comment type="cofactor">
    <cofactor evidence="6">
        <name>Mg(2+)</name>
        <dbReference type="ChEBI" id="CHEBI:18420"/>
    </cofactor>
</comment>
<sequence>MESVERKVAKALLDIKAVMLNPEEPFKWASGWLSPIYCDNRRILSYPELREDVCRWMAEIIEKKYPDTEVIAGVATGAIAHGMLIAHILKKPFIYVRPKPKDHGTGSQIEGSVEKGAKTVVVEDLISTGKSSLSATEALIRAGVNVLGMTAIFSYNFNQARRAFEEANIELDTLTNYDTLIEVAHETGYIKDSDIELLKEWRFSPSTWGKSEQ</sequence>
<dbReference type="EMBL" id="JADIMO010000079">
    <property type="protein sequence ID" value="MBO8445255.1"/>
    <property type="molecule type" value="Genomic_DNA"/>
</dbReference>
<comment type="function">
    <text evidence="6">Catalyzes the transfer of a ribosyl phosphate group from 5-phosphoribose 1-diphosphate to orotate, leading to the formation of orotidine monophosphate (OMP).</text>
</comment>
<dbReference type="Proteomes" id="UP000823619">
    <property type="component" value="Unassembled WGS sequence"/>
</dbReference>
<comment type="caution">
    <text evidence="9">The sequence shown here is derived from an EMBL/GenBank/DDBJ whole genome shotgun (WGS) entry which is preliminary data.</text>
</comment>
<dbReference type="InterPro" id="IPR029057">
    <property type="entry name" value="PRTase-like"/>
</dbReference>
<proteinExistence type="inferred from homology"/>
<keyword evidence="7" id="KW-1133">Transmembrane helix</keyword>
<dbReference type="SUPFAM" id="SSF53271">
    <property type="entry name" value="PRTase-like"/>
    <property type="match status" value="1"/>
</dbReference>
<evidence type="ECO:0000256" key="2">
    <source>
        <dbReference type="ARBA" id="ARBA00011971"/>
    </source>
</evidence>
<evidence type="ECO:0000256" key="4">
    <source>
        <dbReference type="ARBA" id="ARBA00022679"/>
    </source>
</evidence>
<evidence type="ECO:0000256" key="5">
    <source>
        <dbReference type="ARBA" id="ARBA00022975"/>
    </source>
</evidence>
<keyword evidence="4 6" id="KW-0808">Transferase</keyword>
<reference evidence="9" key="1">
    <citation type="submission" date="2020-10" db="EMBL/GenBank/DDBJ databases">
        <authorList>
            <person name="Gilroy R."/>
        </authorList>
    </citation>
    <scope>NUCLEOTIDE SEQUENCE</scope>
    <source>
        <strain evidence="9">D5-748</strain>
    </source>
</reference>
<dbReference type="NCBIfam" id="TIGR00336">
    <property type="entry name" value="pyrE"/>
    <property type="match status" value="1"/>
</dbReference>
<dbReference type="InterPro" id="IPR004467">
    <property type="entry name" value="Or_phspho_trans_dom"/>
</dbReference>
<organism evidence="9 10">
    <name type="scientific">Candidatus Cryptobacteroides merdavium</name>
    <dbReference type="NCBI Taxonomy" id="2840769"/>
    <lineage>
        <taxon>Bacteria</taxon>
        <taxon>Pseudomonadati</taxon>
        <taxon>Bacteroidota</taxon>
        <taxon>Bacteroidia</taxon>
        <taxon>Bacteroidales</taxon>
        <taxon>Candidatus Cryptobacteroides</taxon>
    </lineage>
</organism>
<gene>
    <name evidence="6" type="primary">pyrE</name>
    <name evidence="9" type="ORF">IAC23_06140</name>
</gene>
<dbReference type="HAMAP" id="MF_01208">
    <property type="entry name" value="PyrE"/>
    <property type="match status" value="1"/>
</dbReference>
<dbReference type="CDD" id="cd06223">
    <property type="entry name" value="PRTases_typeI"/>
    <property type="match status" value="1"/>
</dbReference>
<evidence type="ECO:0000256" key="3">
    <source>
        <dbReference type="ARBA" id="ARBA00022676"/>
    </source>
</evidence>
<dbReference type="InterPro" id="IPR000836">
    <property type="entry name" value="PRTase_dom"/>
</dbReference>
<comment type="pathway">
    <text evidence="1 6">Pyrimidine metabolism; UMP biosynthesis via de novo pathway; UMP from orotate: step 1/2.</text>
</comment>
<dbReference type="Pfam" id="PF00156">
    <property type="entry name" value="Pribosyltran"/>
    <property type="match status" value="1"/>
</dbReference>
<comment type="caution">
    <text evidence="6">Lacks conserved residue(s) required for the propagation of feature annotation.</text>
</comment>
<feature type="binding site" description="in other chain" evidence="6">
    <location>
        <begin position="123"/>
        <end position="131"/>
    </location>
    <ligand>
        <name>5-phospho-alpha-D-ribose 1-diphosphate</name>
        <dbReference type="ChEBI" id="CHEBI:58017"/>
        <note>ligand shared between dimeric partners</note>
    </ligand>
</feature>
<feature type="binding site" evidence="6">
    <location>
        <position position="127"/>
    </location>
    <ligand>
        <name>orotate</name>
        <dbReference type="ChEBI" id="CHEBI:30839"/>
    </ligand>
</feature>
<dbReference type="GO" id="GO:0044205">
    <property type="term" value="P:'de novo' UMP biosynthetic process"/>
    <property type="evidence" value="ECO:0007669"/>
    <property type="project" value="UniProtKB-UniRule"/>
</dbReference>
<reference evidence="9" key="2">
    <citation type="journal article" date="2021" name="PeerJ">
        <title>Extensive microbial diversity within the chicken gut microbiome revealed by metagenomics and culture.</title>
        <authorList>
            <person name="Gilroy R."/>
            <person name="Ravi A."/>
            <person name="Getino M."/>
            <person name="Pursley I."/>
            <person name="Horton D.L."/>
            <person name="Alikhan N.F."/>
            <person name="Baker D."/>
            <person name="Gharbi K."/>
            <person name="Hall N."/>
            <person name="Watson M."/>
            <person name="Adriaenssens E.M."/>
            <person name="Foster-Nyarko E."/>
            <person name="Jarju S."/>
            <person name="Secka A."/>
            <person name="Antonio M."/>
            <person name="Oren A."/>
            <person name="Chaudhuri R.R."/>
            <person name="La Ragione R."/>
            <person name="Hildebrand F."/>
            <person name="Pallen M.J."/>
        </authorList>
    </citation>
    <scope>NUCLEOTIDE SEQUENCE</scope>
    <source>
        <strain evidence="9">D5-748</strain>
    </source>
</reference>
<accession>A0A9D9EE02</accession>
<evidence type="ECO:0000256" key="1">
    <source>
        <dbReference type="ARBA" id="ARBA00004889"/>
    </source>
</evidence>
<evidence type="ECO:0000256" key="6">
    <source>
        <dbReference type="HAMAP-Rule" id="MF_01208"/>
    </source>
</evidence>
<evidence type="ECO:0000313" key="10">
    <source>
        <dbReference type="Proteomes" id="UP000823619"/>
    </source>
</evidence>
<keyword evidence="6" id="KW-0460">Magnesium</keyword>
<dbReference type="InterPro" id="IPR023031">
    <property type="entry name" value="OPRT"/>
</dbReference>
<dbReference type="PANTHER" id="PTHR19278">
    <property type="entry name" value="OROTATE PHOSPHORIBOSYLTRANSFERASE"/>
    <property type="match status" value="1"/>
</dbReference>
<evidence type="ECO:0000259" key="8">
    <source>
        <dbReference type="Pfam" id="PF00156"/>
    </source>
</evidence>
<keyword evidence="5 6" id="KW-0665">Pyrimidine biosynthesis</keyword>
<dbReference type="GO" id="GO:0004588">
    <property type="term" value="F:orotate phosphoribosyltransferase activity"/>
    <property type="evidence" value="ECO:0007669"/>
    <property type="project" value="UniProtKB-UniRule"/>
</dbReference>
<evidence type="ECO:0000313" key="9">
    <source>
        <dbReference type="EMBL" id="MBO8445255.1"/>
    </source>
</evidence>
<feature type="binding site" evidence="6">
    <location>
        <position position="97"/>
    </location>
    <ligand>
        <name>5-phospho-alpha-D-ribose 1-diphosphate</name>
        <dbReference type="ChEBI" id="CHEBI:58017"/>
        <note>ligand shared between dimeric partners</note>
    </ligand>
</feature>
<name>A0A9D9EE02_9BACT</name>
<dbReference type="AlphaFoldDB" id="A0A9D9EE02"/>
<comment type="subunit">
    <text evidence="6">Homodimer.</text>
</comment>
<feature type="domain" description="Phosphoribosyltransferase" evidence="8">
    <location>
        <begin position="43"/>
        <end position="153"/>
    </location>
</feature>
<dbReference type="GO" id="GO:0019856">
    <property type="term" value="P:pyrimidine nucleobase biosynthetic process"/>
    <property type="evidence" value="ECO:0007669"/>
    <property type="project" value="TreeGrafter"/>
</dbReference>
<evidence type="ECO:0000256" key="7">
    <source>
        <dbReference type="SAM" id="Phobius"/>
    </source>
</evidence>
<dbReference type="PANTHER" id="PTHR19278:SF9">
    <property type="entry name" value="URIDINE 5'-MONOPHOSPHATE SYNTHASE"/>
    <property type="match status" value="1"/>
</dbReference>
<keyword evidence="3 6" id="KW-0328">Glycosyltransferase</keyword>
<protein>
    <recommendedName>
        <fullName evidence="2 6">Orotate phosphoribosyltransferase</fullName>
        <shortName evidence="6">OPRT</shortName>
        <shortName evidence="6">OPRTase</shortName>
        <ecNumber evidence="2 6">2.4.2.10</ecNumber>
    </recommendedName>
</protein>
<feature type="binding site" evidence="6">
    <location>
        <position position="101"/>
    </location>
    <ligand>
        <name>5-phospho-alpha-D-ribose 1-diphosphate</name>
        <dbReference type="ChEBI" id="CHEBI:58017"/>
        <note>ligand shared between dimeric partners</note>
    </ligand>
</feature>
<keyword evidence="7" id="KW-0812">Transmembrane</keyword>
<feature type="transmembrane region" description="Helical" evidence="7">
    <location>
        <begin position="70"/>
        <end position="89"/>
    </location>
</feature>